<feature type="transmembrane region" description="Helical" evidence="10">
    <location>
        <begin position="353"/>
        <end position="375"/>
    </location>
</feature>
<evidence type="ECO:0000256" key="6">
    <source>
        <dbReference type="ARBA" id="ARBA00022692"/>
    </source>
</evidence>
<keyword evidence="12" id="KW-1185">Reference proteome</keyword>
<evidence type="ECO:0000313" key="11">
    <source>
        <dbReference type="EMBL" id="MBP1920777.1"/>
    </source>
</evidence>
<evidence type="ECO:0000256" key="8">
    <source>
        <dbReference type="ARBA" id="ARBA00023136"/>
    </source>
</evidence>
<comment type="subcellular location">
    <subcellularLocation>
        <location evidence="1">Cell membrane</location>
        <topology evidence="1">Multi-pass membrane protein</topology>
    </subcellularLocation>
</comment>
<dbReference type="InterPro" id="IPR002528">
    <property type="entry name" value="MATE_fam"/>
</dbReference>
<evidence type="ECO:0000256" key="4">
    <source>
        <dbReference type="ARBA" id="ARBA00022448"/>
    </source>
</evidence>
<feature type="transmembrane region" description="Helical" evidence="10">
    <location>
        <begin position="53"/>
        <end position="76"/>
    </location>
</feature>
<dbReference type="PANTHER" id="PTHR43823">
    <property type="entry name" value="SPORULATION PROTEIN YKVU"/>
    <property type="match status" value="1"/>
</dbReference>
<dbReference type="EMBL" id="JAGGKC010000040">
    <property type="protein sequence ID" value="MBP1920777.1"/>
    <property type="molecule type" value="Genomic_DNA"/>
</dbReference>
<dbReference type="InterPro" id="IPR045070">
    <property type="entry name" value="MATE_MepA-like"/>
</dbReference>
<accession>A0ABS4G8M3</accession>
<keyword evidence="9" id="KW-0046">Antibiotic resistance</keyword>
<feature type="transmembrane region" description="Helical" evidence="10">
    <location>
        <begin position="198"/>
        <end position="218"/>
    </location>
</feature>
<dbReference type="PANTHER" id="PTHR43823:SF3">
    <property type="entry name" value="MULTIDRUG EXPORT PROTEIN MEPA"/>
    <property type="match status" value="1"/>
</dbReference>
<keyword evidence="5" id="KW-1003">Cell membrane</keyword>
<keyword evidence="7 10" id="KW-1133">Transmembrane helix</keyword>
<protein>
    <recommendedName>
        <fullName evidence="3">Multidrug export protein MepA</fullName>
    </recommendedName>
</protein>
<dbReference type="InterPro" id="IPR051327">
    <property type="entry name" value="MATE_MepA_subfamily"/>
</dbReference>
<dbReference type="PIRSF" id="PIRSF006603">
    <property type="entry name" value="DinF"/>
    <property type="match status" value="1"/>
</dbReference>
<name>A0ABS4G8M3_9CLOT</name>
<evidence type="ECO:0000256" key="5">
    <source>
        <dbReference type="ARBA" id="ARBA00022475"/>
    </source>
</evidence>
<keyword evidence="8 10" id="KW-0472">Membrane</keyword>
<comment type="similarity">
    <text evidence="2">Belongs to the multi antimicrobial extrusion (MATE) (TC 2.A.66.1) family. MepA subfamily.</text>
</comment>
<comment type="caution">
    <text evidence="11">The sequence shown here is derived from an EMBL/GenBank/DDBJ whole genome shotgun (WGS) entry which is preliminary data.</text>
</comment>
<feature type="transmembrane region" description="Helical" evidence="10">
    <location>
        <begin position="396"/>
        <end position="415"/>
    </location>
</feature>
<evidence type="ECO:0000256" key="9">
    <source>
        <dbReference type="ARBA" id="ARBA00023251"/>
    </source>
</evidence>
<feature type="transmembrane region" description="Helical" evidence="10">
    <location>
        <begin position="421"/>
        <end position="443"/>
    </location>
</feature>
<evidence type="ECO:0000256" key="1">
    <source>
        <dbReference type="ARBA" id="ARBA00004651"/>
    </source>
</evidence>
<dbReference type="Proteomes" id="UP001519271">
    <property type="component" value="Unassembled WGS sequence"/>
</dbReference>
<proteinExistence type="inferred from homology"/>
<evidence type="ECO:0000256" key="2">
    <source>
        <dbReference type="ARBA" id="ARBA00008417"/>
    </source>
</evidence>
<dbReference type="InterPro" id="IPR048279">
    <property type="entry name" value="MdtK-like"/>
</dbReference>
<reference evidence="11 12" key="1">
    <citation type="submission" date="2021-03" db="EMBL/GenBank/DDBJ databases">
        <title>Genomic Encyclopedia of Type Strains, Phase IV (KMG-IV): sequencing the most valuable type-strain genomes for metagenomic binning, comparative biology and taxonomic classification.</title>
        <authorList>
            <person name="Goeker M."/>
        </authorList>
    </citation>
    <scope>NUCLEOTIDE SEQUENCE [LARGE SCALE GENOMIC DNA]</scope>
    <source>
        <strain evidence="11 12">DSM 6139</strain>
    </source>
</reference>
<evidence type="ECO:0000256" key="3">
    <source>
        <dbReference type="ARBA" id="ARBA00022106"/>
    </source>
</evidence>
<dbReference type="Pfam" id="PF01554">
    <property type="entry name" value="MatE"/>
    <property type="match status" value="2"/>
</dbReference>
<keyword evidence="6 10" id="KW-0812">Transmembrane</keyword>
<organism evidence="11 12">
    <name type="scientific">Youngiibacter multivorans</name>
    <dbReference type="NCBI Taxonomy" id="937251"/>
    <lineage>
        <taxon>Bacteria</taxon>
        <taxon>Bacillati</taxon>
        <taxon>Bacillota</taxon>
        <taxon>Clostridia</taxon>
        <taxon>Eubacteriales</taxon>
        <taxon>Clostridiaceae</taxon>
        <taxon>Youngiibacter</taxon>
    </lineage>
</organism>
<feature type="transmembrane region" description="Helical" evidence="10">
    <location>
        <begin position="172"/>
        <end position="192"/>
    </location>
</feature>
<feature type="transmembrane region" description="Helical" evidence="10">
    <location>
        <begin position="322"/>
        <end position="341"/>
    </location>
</feature>
<feature type="transmembrane region" description="Helical" evidence="10">
    <location>
        <begin position="140"/>
        <end position="160"/>
    </location>
</feature>
<evidence type="ECO:0000256" key="7">
    <source>
        <dbReference type="ARBA" id="ARBA00022989"/>
    </source>
</evidence>
<dbReference type="NCBIfam" id="TIGR00797">
    <property type="entry name" value="matE"/>
    <property type="match status" value="1"/>
</dbReference>
<gene>
    <name evidence="11" type="ORF">J2Z34_003294</name>
</gene>
<dbReference type="CDD" id="cd13143">
    <property type="entry name" value="MATE_MepA_like"/>
    <property type="match status" value="1"/>
</dbReference>
<feature type="transmembrane region" description="Helical" evidence="10">
    <location>
        <begin position="97"/>
        <end position="120"/>
    </location>
</feature>
<feature type="transmembrane region" description="Helical" evidence="10">
    <location>
        <begin position="238"/>
        <end position="263"/>
    </location>
</feature>
<feature type="transmembrane region" description="Helical" evidence="10">
    <location>
        <begin position="275"/>
        <end position="296"/>
    </location>
</feature>
<evidence type="ECO:0000256" key="10">
    <source>
        <dbReference type="SAM" id="Phobius"/>
    </source>
</evidence>
<feature type="transmembrane region" description="Helical" evidence="10">
    <location>
        <begin position="17"/>
        <end position="38"/>
    </location>
</feature>
<dbReference type="RefSeq" id="WP_425348057.1">
    <property type="nucleotide sequence ID" value="NZ_JAGGKC010000040.1"/>
</dbReference>
<evidence type="ECO:0000313" key="12">
    <source>
        <dbReference type="Proteomes" id="UP001519271"/>
    </source>
</evidence>
<sequence length="464" mass="50319">MEVTRENKMETQSIGKLLFSMAFPAIIAQIINVLYNIVDRMYIGHIPEIGADALTGVGVTMPLIMVISAFAALVSMGGAPRASIRMGMKDKKAAEKILGNCTSALVLVSVALTAIVLLFGEEMMMMFGASENTISYALDYMRIYAMGTIFVQLSLGLNAFITAQGFAKTSMLTVTIGAVANIVLDPILMFGFGMGVKGAALATIISQAISAIWVIRFLMSKKSHLTIRKEYLKIDPKVFLPCVALGLSPFVMQATESILVITFNSSLQRYGGDLAVGAMTILSSVMQFSILPIMGLTQGAQPIISYNYGADNLSRVKDTFKLLLKATLVYSTLLWSVVMLFPQIFARIFTGDALLIAATVSALRIYMAVSLLLAVQISCQQTFIALGNAKISIFLALLRKIILLIPLIFILPQFMEDKVTAVFLAEPIADIIAVTVTSIIFAIQFRKVLGKSSFSFKNQVTLEA</sequence>
<keyword evidence="4" id="KW-0813">Transport</keyword>